<evidence type="ECO:0000256" key="2">
    <source>
        <dbReference type="ARBA" id="ARBA00022723"/>
    </source>
</evidence>
<accession>A8N9A6</accession>
<dbReference type="RefSeq" id="XP_001831434.1">
    <property type="nucleotide sequence ID" value="XM_001831382.1"/>
</dbReference>
<dbReference type="PROSITE" id="PS50089">
    <property type="entry name" value="ZF_RING_2"/>
    <property type="match status" value="1"/>
</dbReference>
<evidence type="ECO:0000259" key="8">
    <source>
        <dbReference type="PROSITE" id="PS50089"/>
    </source>
</evidence>
<dbReference type="PROSITE" id="PS51873">
    <property type="entry name" value="TRIAD"/>
    <property type="match status" value="1"/>
</dbReference>
<organism evidence="10 11">
    <name type="scientific">Coprinopsis cinerea (strain Okayama-7 / 130 / ATCC MYA-4618 / FGSC 9003)</name>
    <name type="common">Inky cap fungus</name>
    <name type="synonym">Hormographiella aspergillata</name>
    <dbReference type="NCBI Taxonomy" id="240176"/>
    <lineage>
        <taxon>Eukaryota</taxon>
        <taxon>Fungi</taxon>
        <taxon>Dikarya</taxon>
        <taxon>Basidiomycota</taxon>
        <taxon>Agaricomycotina</taxon>
        <taxon>Agaricomycetes</taxon>
        <taxon>Agaricomycetidae</taxon>
        <taxon>Agaricales</taxon>
        <taxon>Agaricineae</taxon>
        <taxon>Psathyrellaceae</taxon>
        <taxon>Coprinopsis</taxon>
    </lineage>
</organism>
<comment type="caution">
    <text evidence="10">The sequence shown here is derived from an EMBL/GenBank/DDBJ whole genome shotgun (WGS) entry which is preliminary data.</text>
</comment>
<keyword evidence="6" id="KW-0862">Zinc</keyword>
<evidence type="ECO:0000256" key="5">
    <source>
        <dbReference type="ARBA" id="ARBA00022786"/>
    </source>
</evidence>
<dbReference type="Gene3D" id="3.30.40.10">
    <property type="entry name" value="Zinc/RING finger domain, C3HC4 (zinc finger)"/>
    <property type="match status" value="1"/>
</dbReference>
<evidence type="ECO:0000259" key="9">
    <source>
        <dbReference type="PROSITE" id="PS51873"/>
    </source>
</evidence>
<dbReference type="GO" id="GO:0008270">
    <property type="term" value="F:zinc ion binding"/>
    <property type="evidence" value="ECO:0007669"/>
    <property type="project" value="UniProtKB-KW"/>
</dbReference>
<sequence>MSEVLLARRPYEPLALDGPGDTFSTLDLHYGGSSSHHQEQRQPTEECAICFDDHQHEEMVALTECNHTFCRPCMVSHVQAKMSETIYPIFCPLCATDRSIPLDDKTKIDQRILEELHDLFPAKDFEKFEELQLTMISMTVQCPALSNTNSEGGGLCAYDLSSTWMQNPFLL</sequence>
<evidence type="ECO:0000256" key="1">
    <source>
        <dbReference type="ARBA" id="ARBA00022679"/>
    </source>
</evidence>
<protein>
    <recommendedName>
        <fullName evidence="12">RING-type domain-containing protein</fullName>
    </recommendedName>
</protein>
<evidence type="ECO:0000256" key="3">
    <source>
        <dbReference type="ARBA" id="ARBA00022737"/>
    </source>
</evidence>
<evidence type="ECO:0000313" key="11">
    <source>
        <dbReference type="Proteomes" id="UP000001861"/>
    </source>
</evidence>
<keyword evidence="11" id="KW-1185">Reference proteome</keyword>
<proteinExistence type="predicted"/>
<evidence type="ECO:0000256" key="6">
    <source>
        <dbReference type="ARBA" id="ARBA00022833"/>
    </source>
</evidence>
<dbReference type="InParanoid" id="A8N9A6"/>
<keyword evidence="3" id="KW-0677">Repeat</keyword>
<dbReference type="GO" id="GO:0016740">
    <property type="term" value="F:transferase activity"/>
    <property type="evidence" value="ECO:0007669"/>
    <property type="project" value="UniProtKB-KW"/>
</dbReference>
<dbReference type="SUPFAM" id="SSF57850">
    <property type="entry name" value="RING/U-box"/>
    <property type="match status" value="1"/>
</dbReference>
<name>A8N9A6_COPC7</name>
<dbReference type="InterPro" id="IPR017907">
    <property type="entry name" value="Znf_RING_CS"/>
</dbReference>
<dbReference type="SMART" id="SM00184">
    <property type="entry name" value="RING"/>
    <property type="match status" value="1"/>
</dbReference>
<gene>
    <name evidence="10" type="ORF">CC1G_00981</name>
</gene>
<feature type="domain" description="RING-type" evidence="8">
    <location>
        <begin position="47"/>
        <end position="94"/>
    </location>
</feature>
<keyword evidence="1" id="KW-0808">Transferase</keyword>
<dbReference type="InterPro" id="IPR044066">
    <property type="entry name" value="TRIAD_supradom"/>
</dbReference>
<dbReference type="OrthoDB" id="1431934at2759"/>
<dbReference type="GeneID" id="6007906"/>
<feature type="domain" description="RING-type" evidence="9">
    <location>
        <begin position="43"/>
        <end position="171"/>
    </location>
</feature>
<evidence type="ECO:0008006" key="12">
    <source>
        <dbReference type="Google" id="ProtNLM"/>
    </source>
</evidence>
<dbReference type="VEuPathDB" id="FungiDB:CC1G_00981"/>
<dbReference type="PROSITE" id="PS00518">
    <property type="entry name" value="ZF_RING_1"/>
    <property type="match status" value="1"/>
</dbReference>
<dbReference type="KEGG" id="cci:CC1G_00981"/>
<dbReference type="AlphaFoldDB" id="A8N9A6"/>
<dbReference type="EMBL" id="AACS02000007">
    <property type="protein sequence ID" value="EAU90597.1"/>
    <property type="molecule type" value="Genomic_DNA"/>
</dbReference>
<dbReference type="InterPro" id="IPR013083">
    <property type="entry name" value="Znf_RING/FYVE/PHD"/>
</dbReference>
<dbReference type="InterPro" id="IPR001841">
    <property type="entry name" value="Znf_RING"/>
</dbReference>
<evidence type="ECO:0000256" key="4">
    <source>
        <dbReference type="ARBA" id="ARBA00022771"/>
    </source>
</evidence>
<keyword evidence="2" id="KW-0479">Metal-binding</keyword>
<keyword evidence="4 7" id="KW-0863">Zinc-finger</keyword>
<dbReference type="Pfam" id="PF13639">
    <property type="entry name" value="zf-RING_2"/>
    <property type="match status" value="1"/>
</dbReference>
<reference evidence="10 11" key="1">
    <citation type="journal article" date="2010" name="Proc. Natl. Acad. Sci. U.S.A.">
        <title>Insights into evolution of multicellular fungi from the assembled chromosomes of the mushroom Coprinopsis cinerea (Coprinus cinereus).</title>
        <authorList>
            <person name="Stajich J.E."/>
            <person name="Wilke S.K."/>
            <person name="Ahren D."/>
            <person name="Au C.H."/>
            <person name="Birren B.W."/>
            <person name="Borodovsky M."/>
            <person name="Burns C."/>
            <person name="Canback B."/>
            <person name="Casselton L.A."/>
            <person name="Cheng C.K."/>
            <person name="Deng J."/>
            <person name="Dietrich F.S."/>
            <person name="Fargo D.C."/>
            <person name="Farman M.L."/>
            <person name="Gathman A.C."/>
            <person name="Goldberg J."/>
            <person name="Guigo R."/>
            <person name="Hoegger P.J."/>
            <person name="Hooker J.B."/>
            <person name="Huggins A."/>
            <person name="James T.Y."/>
            <person name="Kamada T."/>
            <person name="Kilaru S."/>
            <person name="Kodira C."/>
            <person name="Kues U."/>
            <person name="Kupfer D."/>
            <person name="Kwan H.S."/>
            <person name="Lomsadze A."/>
            <person name="Li W."/>
            <person name="Lilly W.W."/>
            <person name="Ma L.J."/>
            <person name="Mackey A.J."/>
            <person name="Manning G."/>
            <person name="Martin F."/>
            <person name="Muraguchi H."/>
            <person name="Natvig D.O."/>
            <person name="Palmerini H."/>
            <person name="Ramesh M.A."/>
            <person name="Rehmeyer C.J."/>
            <person name="Roe B.A."/>
            <person name="Shenoy N."/>
            <person name="Stanke M."/>
            <person name="Ter-Hovhannisyan V."/>
            <person name="Tunlid A."/>
            <person name="Velagapudi R."/>
            <person name="Vision T.J."/>
            <person name="Zeng Q."/>
            <person name="Zolan M.E."/>
            <person name="Pukkila P.J."/>
        </authorList>
    </citation>
    <scope>NUCLEOTIDE SEQUENCE [LARGE SCALE GENOMIC DNA]</scope>
    <source>
        <strain evidence="11">Okayama-7 / 130 / ATCC MYA-4618 / FGSC 9003</strain>
    </source>
</reference>
<evidence type="ECO:0000313" key="10">
    <source>
        <dbReference type="EMBL" id="EAU90597.1"/>
    </source>
</evidence>
<dbReference type="STRING" id="240176.A8N9A6"/>
<evidence type="ECO:0000256" key="7">
    <source>
        <dbReference type="PROSITE-ProRule" id="PRU00175"/>
    </source>
</evidence>
<dbReference type="Proteomes" id="UP000001861">
    <property type="component" value="Unassembled WGS sequence"/>
</dbReference>
<keyword evidence="5" id="KW-0833">Ubl conjugation pathway</keyword>